<comment type="cofactor">
    <cofactor evidence="1">
        <name>Mg(2+)</name>
        <dbReference type="ChEBI" id="CHEBI:18420"/>
    </cofactor>
</comment>
<protein>
    <submittedName>
        <fullName evidence="4">HAD family hydrolase</fullName>
    </submittedName>
</protein>
<evidence type="ECO:0000256" key="2">
    <source>
        <dbReference type="ARBA" id="ARBA00022801"/>
    </source>
</evidence>
<dbReference type="PANTHER" id="PTHR46470">
    <property type="entry name" value="N-ACYLNEURAMINATE-9-PHOSPHATASE"/>
    <property type="match status" value="1"/>
</dbReference>
<dbReference type="AlphaFoldDB" id="A0A955RPQ2"/>
<dbReference type="SUPFAM" id="SSF56784">
    <property type="entry name" value="HAD-like"/>
    <property type="match status" value="1"/>
</dbReference>
<dbReference type="SFLD" id="SFLDS00003">
    <property type="entry name" value="Haloacid_Dehalogenase"/>
    <property type="match status" value="1"/>
</dbReference>
<sequence length="248" mass="28499">MTAPLFSLFKQWLKQHGISLVLFDFDDTLIKTHDVFSTQIQLVYDYLEQILKIERDEIDQAFQQFNREAFEKHSVIPFDRWQYVILQLQEKYQFSDEVRDHCLGLLMEIYDILPEIFDGVIELLAGLKAESIPVALITHANEKWTNNKLDGLHLRRFFDAIHIVDERGKKTADSWRQAIAEHGVEPQQVLGIGDNVKGDIIAARQAGVQKLVWFNRGIGWSVYLEGELPEGVIEINAIDALIPNVLAA</sequence>
<evidence type="ECO:0000256" key="1">
    <source>
        <dbReference type="ARBA" id="ARBA00001946"/>
    </source>
</evidence>
<dbReference type="GO" id="GO:0044281">
    <property type="term" value="P:small molecule metabolic process"/>
    <property type="evidence" value="ECO:0007669"/>
    <property type="project" value="UniProtKB-ARBA"/>
</dbReference>
<reference evidence="4" key="1">
    <citation type="submission" date="2020-04" db="EMBL/GenBank/DDBJ databases">
        <authorList>
            <person name="Zhang T."/>
        </authorList>
    </citation>
    <scope>NUCLEOTIDE SEQUENCE</scope>
    <source>
        <strain evidence="4">HKST-UBA01</strain>
    </source>
</reference>
<reference evidence="4" key="2">
    <citation type="journal article" date="2021" name="Microbiome">
        <title>Successional dynamics and alternative stable states in a saline activated sludge microbial community over 9 years.</title>
        <authorList>
            <person name="Wang Y."/>
            <person name="Ye J."/>
            <person name="Ju F."/>
            <person name="Liu L."/>
            <person name="Boyd J.A."/>
            <person name="Deng Y."/>
            <person name="Parks D.H."/>
            <person name="Jiang X."/>
            <person name="Yin X."/>
            <person name="Woodcroft B.J."/>
            <person name="Tyson G.W."/>
            <person name="Hugenholtz P."/>
            <person name="Polz M.F."/>
            <person name="Zhang T."/>
        </authorList>
    </citation>
    <scope>NUCLEOTIDE SEQUENCE</scope>
    <source>
        <strain evidence="4">HKST-UBA01</strain>
    </source>
</reference>
<evidence type="ECO:0000313" key="4">
    <source>
        <dbReference type="EMBL" id="MCA9389832.1"/>
    </source>
</evidence>
<dbReference type="EMBL" id="JAGQKX010000004">
    <property type="protein sequence ID" value="MCA9389832.1"/>
    <property type="molecule type" value="Genomic_DNA"/>
</dbReference>
<comment type="caution">
    <text evidence="4">The sequence shown here is derived from an EMBL/GenBank/DDBJ whole genome shotgun (WGS) entry which is preliminary data.</text>
</comment>
<keyword evidence="3" id="KW-0460">Magnesium</keyword>
<dbReference type="GO" id="GO:0016787">
    <property type="term" value="F:hydrolase activity"/>
    <property type="evidence" value="ECO:0007669"/>
    <property type="project" value="UniProtKB-KW"/>
</dbReference>
<dbReference type="NCBIfam" id="TIGR01549">
    <property type="entry name" value="HAD-SF-IA-v1"/>
    <property type="match status" value="1"/>
</dbReference>
<accession>A0A955RPQ2</accession>
<dbReference type="InterPro" id="IPR006439">
    <property type="entry name" value="HAD-SF_hydro_IA"/>
</dbReference>
<dbReference type="InterPro" id="IPR051400">
    <property type="entry name" value="HAD-like_hydrolase"/>
</dbReference>
<gene>
    <name evidence="4" type="ORF">KC571_00345</name>
</gene>
<dbReference type="Gene3D" id="1.20.120.710">
    <property type="entry name" value="Haloacid dehalogenase hydrolase-like domain"/>
    <property type="match status" value="1"/>
</dbReference>
<dbReference type="Pfam" id="PF00702">
    <property type="entry name" value="Hydrolase"/>
    <property type="match status" value="1"/>
</dbReference>
<proteinExistence type="predicted"/>
<dbReference type="InterPro" id="IPR036412">
    <property type="entry name" value="HAD-like_sf"/>
</dbReference>
<dbReference type="SFLD" id="SFLDG01129">
    <property type="entry name" value="C1.5:_HAD__Beta-PGM__Phosphata"/>
    <property type="match status" value="1"/>
</dbReference>
<name>A0A955RPQ2_UNCKA</name>
<evidence type="ECO:0000256" key="3">
    <source>
        <dbReference type="ARBA" id="ARBA00022842"/>
    </source>
</evidence>
<dbReference type="Proteomes" id="UP000701698">
    <property type="component" value="Unassembled WGS sequence"/>
</dbReference>
<evidence type="ECO:0000313" key="5">
    <source>
        <dbReference type="Proteomes" id="UP000701698"/>
    </source>
</evidence>
<organism evidence="4 5">
    <name type="scientific">candidate division WWE3 bacterium</name>
    <dbReference type="NCBI Taxonomy" id="2053526"/>
    <lineage>
        <taxon>Bacteria</taxon>
        <taxon>Katanobacteria</taxon>
    </lineage>
</organism>
<dbReference type="InterPro" id="IPR023214">
    <property type="entry name" value="HAD_sf"/>
</dbReference>
<dbReference type="Gene3D" id="3.40.50.1000">
    <property type="entry name" value="HAD superfamily/HAD-like"/>
    <property type="match status" value="1"/>
</dbReference>
<keyword evidence="2 4" id="KW-0378">Hydrolase</keyword>
<dbReference type="CDD" id="cd07505">
    <property type="entry name" value="HAD_BPGM-like"/>
    <property type="match status" value="1"/>
</dbReference>